<evidence type="ECO:0000313" key="1">
    <source>
        <dbReference type="EMBL" id="KAL3320219.1"/>
    </source>
</evidence>
<dbReference type="Proteomes" id="UP001626550">
    <property type="component" value="Unassembled WGS sequence"/>
</dbReference>
<keyword evidence="2" id="KW-1185">Reference proteome</keyword>
<dbReference type="EMBL" id="JBJKFK010000068">
    <property type="protein sequence ID" value="KAL3320219.1"/>
    <property type="molecule type" value="Genomic_DNA"/>
</dbReference>
<protein>
    <recommendedName>
        <fullName evidence="3">FERM domain-containing protein</fullName>
    </recommendedName>
</protein>
<reference evidence="1 2" key="1">
    <citation type="submission" date="2024-11" db="EMBL/GenBank/DDBJ databases">
        <title>Adaptive evolution of stress response genes in parasites aligns with host niche diversity.</title>
        <authorList>
            <person name="Hahn C."/>
            <person name="Resl P."/>
        </authorList>
    </citation>
    <scope>NUCLEOTIDE SEQUENCE [LARGE SCALE GENOMIC DNA]</scope>
    <source>
        <strain evidence="1">EGGRZ-B1_66</strain>
        <tissue evidence="1">Body</tissue>
    </source>
</reference>
<organism evidence="1 2">
    <name type="scientific">Cichlidogyrus casuarinus</name>
    <dbReference type="NCBI Taxonomy" id="1844966"/>
    <lineage>
        <taxon>Eukaryota</taxon>
        <taxon>Metazoa</taxon>
        <taxon>Spiralia</taxon>
        <taxon>Lophotrochozoa</taxon>
        <taxon>Platyhelminthes</taxon>
        <taxon>Monogenea</taxon>
        <taxon>Monopisthocotylea</taxon>
        <taxon>Dactylogyridea</taxon>
        <taxon>Ancyrocephalidae</taxon>
        <taxon>Cichlidogyrus</taxon>
    </lineage>
</organism>
<evidence type="ECO:0008006" key="3">
    <source>
        <dbReference type="Google" id="ProtNLM"/>
    </source>
</evidence>
<proteinExistence type="predicted"/>
<dbReference type="Gene3D" id="3.10.20.770">
    <property type="match status" value="1"/>
</dbReference>
<sequence length="236" mass="26618">MSKKECQIELLLPSGELIGLSIHADANLNDIINVLIEELGEIEKLFWHPEKCKYTGIDKNGNEVEILNKSMALSSYGLMFYSLFMQEITAEFREIIFSCVGISLSDFKYLLSEIPEFRSAYAKYCPQIENNARRLNNSPAIISKYLYDAPKNPNLPRSFEKLLGSINSITVEAIVLNHLCQEVVLPVSLHKNCLVIDAIRGIHSAQQAHLAKFNAQMEFESPENFVLKVCCSRVSA</sequence>
<dbReference type="AlphaFoldDB" id="A0ABD2QL02"/>
<name>A0ABD2QL02_9PLAT</name>
<evidence type="ECO:0000313" key="2">
    <source>
        <dbReference type="Proteomes" id="UP001626550"/>
    </source>
</evidence>
<accession>A0ABD2QL02</accession>
<comment type="caution">
    <text evidence="1">The sequence shown here is derived from an EMBL/GenBank/DDBJ whole genome shotgun (WGS) entry which is preliminary data.</text>
</comment>
<gene>
    <name evidence="1" type="ORF">Ciccas_001105</name>
</gene>